<sequence>MTAYSELSAHFGRVSALSNALGILHWDNAAVMPKGAAETRADSVALLDVLRHGMATDPRVGDWLEAAANDDGLGPWEKANLREIGRVYAQDTALPADLVEASSKATSACEMRWRKAREESDFAGLLPYLAEVLRLQREAARAKGEALGLGDYDALLNDYEPGGRAAKIDALFDDLAAFLPGFADEVIAAQARRPKDEAPQGPFPVEKQRALGLRMMAALGYDFERGRLDVSTHPFCGGADNDVRITTRYDESDFASALMGVLHETGHALYEQGRPRAYLGQPVSAARSMSLHESQSLLIEMQACRSKEFVAFAAPVMRETFGGSGPAWEADALWRRYTRVSRGFIRVDADEVTYPAHVILRYRLEKALIADEMPLADLPAAWNDGMKALLGVTPPSDKVGCLQDIHWPSGGWGYFPTYTLGAMTAAQLFDAARTADPDILPAIGRGDFGPLVAWLRANVHAHGSLYETDELLTRATGRPLDAGVFKAHLKRRYLGEG</sequence>
<dbReference type="Proteomes" id="UP001143400">
    <property type="component" value="Unassembled WGS sequence"/>
</dbReference>
<dbReference type="EMBL" id="JAFBCY010000002">
    <property type="protein sequence ID" value="MBM7851200.1"/>
    <property type="molecule type" value="Genomic_DNA"/>
</dbReference>
<dbReference type="Pfam" id="PF02074">
    <property type="entry name" value="Peptidase_M32"/>
    <property type="match status" value="1"/>
</dbReference>
<feature type="binding site" evidence="9">
    <location>
        <position position="263"/>
    </location>
    <ligand>
        <name>Zn(2+)</name>
        <dbReference type="ChEBI" id="CHEBI:29105"/>
        <note>catalytic</note>
    </ligand>
</feature>
<evidence type="ECO:0000256" key="1">
    <source>
        <dbReference type="ARBA" id="ARBA00022645"/>
    </source>
</evidence>
<feature type="active site" description="Proton donor/acceptor" evidence="10">
    <location>
        <position position="264"/>
    </location>
</feature>
<keyword evidence="3 8" id="KW-0479">Metal-binding</keyword>
<dbReference type="PANTHER" id="PTHR34217">
    <property type="entry name" value="METAL-DEPENDENT CARBOXYPEPTIDASE"/>
    <property type="match status" value="1"/>
</dbReference>
<evidence type="ECO:0000256" key="10">
    <source>
        <dbReference type="PIRSR" id="PIRSR006615-2"/>
    </source>
</evidence>
<comment type="catalytic activity">
    <reaction evidence="6 8">
        <text>Release of a C-terminal amino acid with broad specificity, except for -Pro.</text>
        <dbReference type="EC" id="3.4.17.19"/>
    </reaction>
</comment>
<comment type="similarity">
    <text evidence="7 8">Belongs to the peptidase M32 family.</text>
</comment>
<dbReference type="EC" id="3.4.17.19" evidence="8"/>
<name>A0A9W6IPR3_9HYPH</name>
<keyword evidence="9" id="KW-0862">Zinc</keyword>
<organism evidence="11 14">
    <name type="scientific">Methylopila capsulata</name>
    <dbReference type="NCBI Taxonomy" id="61654"/>
    <lineage>
        <taxon>Bacteria</taxon>
        <taxon>Pseudomonadati</taxon>
        <taxon>Pseudomonadota</taxon>
        <taxon>Alphaproteobacteria</taxon>
        <taxon>Hyphomicrobiales</taxon>
        <taxon>Methylopilaceae</taxon>
        <taxon>Methylopila</taxon>
    </lineage>
</organism>
<dbReference type="SUPFAM" id="SSF55486">
    <property type="entry name" value="Metalloproteases ('zincins'), catalytic domain"/>
    <property type="match status" value="1"/>
</dbReference>
<dbReference type="PANTHER" id="PTHR34217:SF1">
    <property type="entry name" value="CARBOXYPEPTIDASE 1"/>
    <property type="match status" value="1"/>
</dbReference>
<evidence type="ECO:0000256" key="6">
    <source>
        <dbReference type="ARBA" id="ARBA00052755"/>
    </source>
</evidence>
<evidence type="ECO:0000256" key="9">
    <source>
        <dbReference type="PIRSR" id="PIRSR006615-1"/>
    </source>
</evidence>
<comment type="caution">
    <text evidence="11">The sequence shown here is derived from an EMBL/GenBank/DDBJ whole genome shotgun (WGS) entry which is preliminary data.</text>
</comment>
<keyword evidence="5 8" id="KW-0482">Metalloprotease</keyword>
<evidence type="ECO:0000256" key="8">
    <source>
        <dbReference type="PIRNR" id="PIRNR006615"/>
    </source>
</evidence>
<dbReference type="Proteomes" id="UP000758856">
    <property type="component" value="Unassembled WGS sequence"/>
</dbReference>
<keyword evidence="2 8" id="KW-0645">Protease</keyword>
<evidence type="ECO:0000313" key="11">
    <source>
        <dbReference type="EMBL" id="GLK54258.1"/>
    </source>
</evidence>
<evidence type="ECO:0000313" key="12">
    <source>
        <dbReference type="EMBL" id="MBM7851200.1"/>
    </source>
</evidence>
<reference evidence="12 13" key="2">
    <citation type="submission" date="2021-01" db="EMBL/GenBank/DDBJ databases">
        <title>Genomic Encyclopedia of Type Strains, Phase IV (KMG-IV): sequencing the most valuable type-strain genomes for metagenomic binning, comparative biology and taxonomic classification.</title>
        <authorList>
            <person name="Goeker M."/>
        </authorList>
    </citation>
    <scope>NUCLEOTIDE SEQUENCE [LARGE SCALE GENOMIC DNA]</scope>
    <source>
        <strain evidence="12 13">DSM 6130</strain>
    </source>
</reference>
<dbReference type="FunFam" id="1.10.1370.30:FF:000003">
    <property type="entry name" value="Thermostable carboxypeptidase 1"/>
    <property type="match status" value="1"/>
</dbReference>
<evidence type="ECO:0000313" key="13">
    <source>
        <dbReference type="Proteomes" id="UP000758856"/>
    </source>
</evidence>
<dbReference type="PIRSF" id="PIRSF006615">
    <property type="entry name" value="Zn_crbxpep_Taq"/>
    <property type="match status" value="1"/>
</dbReference>
<comment type="cofactor">
    <cofactor evidence="9">
        <name>Zn(2+)</name>
        <dbReference type="ChEBI" id="CHEBI:29105"/>
    </cofactor>
    <text evidence="9">Binds 1 zinc ion per subunit.</text>
</comment>
<evidence type="ECO:0000256" key="7">
    <source>
        <dbReference type="ARBA" id="ARBA00061580"/>
    </source>
</evidence>
<dbReference type="CDD" id="cd06460">
    <property type="entry name" value="M32_Taq"/>
    <property type="match status" value="1"/>
</dbReference>
<evidence type="ECO:0000256" key="5">
    <source>
        <dbReference type="ARBA" id="ARBA00023049"/>
    </source>
</evidence>
<feature type="binding site" evidence="9">
    <location>
        <position position="293"/>
    </location>
    <ligand>
        <name>Zn(2+)</name>
        <dbReference type="ChEBI" id="CHEBI:29105"/>
        <note>catalytic</note>
    </ligand>
</feature>
<dbReference type="Gene3D" id="1.10.1370.30">
    <property type="match status" value="1"/>
</dbReference>
<dbReference type="InterPro" id="IPR001333">
    <property type="entry name" value="Peptidase_M32_Taq"/>
</dbReference>
<proteinExistence type="inferred from homology"/>
<reference evidence="11" key="1">
    <citation type="journal article" date="2014" name="Int. J. Syst. Evol. Microbiol.">
        <title>Complete genome sequence of Corynebacterium casei LMG S-19264T (=DSM 44701T), isolated from a smear-ripened cheese.</title>
        <authorList>
            <consortium name="US DOE Joint Genome Institute (JGI-PGF)"/>
            <person name="Walter F."/>
            <person name="Albersmeier A."/>
            <person name="Kalinowski J."/>
            <person name="Ruckert C."/>
        </authorList>
    </citation>
    <scope>NUCLEOTIDE SEQUENCE</scope>
    <source>
        <strain evidence="11">VKM B-1606</strain>
    </source>
</reference>
<keyword evidence="4 8" id="KW-0378">Hydrolase</keyword>
<dbReference type="AlphaFoldDB" id="A0A9W6IPR3"/>
<dbReference type="GO" id="GO:0008270">
    <property type="term" value="F:zinc ion binding"/>
    <property type="evidence" value="ECO:0007669"/>
    <property type="project" value="UniProtKB-ARBA"/>
</dbReference>
<feature type="binding site" evidence="9">
    <location>
        <position position="267"/>
    </location>
    <ligand>
        <name>Zn(2+)</name>
        <dbReference type="ChEBI" id="CHEBI:29105"/>
        <note>catalytic</note>
    </ligand>
</feature>
<dbReference type="GO" id="GO:0004181">
    <property type="term" value="F:metallocarboxypeptidase activity"/>
    <property type="evidence" value="ECO:0007669"/>
    <property type="project" value="UniProtKB-UniRule"/>
</dbReference>
<dbReference type="PRINTS" id="PR00998">
    <property type="entry name" value="CRBOXYPTASET"/>
</dbReference>
<evidence type="ECO:0000256" key="2">
    <source>
        <dbReference type="ARBA" id="ARBA00022670"/>
    </source>
</evidence>
<comment type="function">
    <text evidence="8">Broad specificity carboxypetidase that releases amino acids sequentially from the C-terminus, including neutral, aromatic, polar and basic residues.</text>
</comment>
<keyword evidence="1 8" id="KW-0121">Carboxypeptidase</keyword>
<reference evidence="11" key="3">
    <citation type="submission" date="2023-01" db="EMBL/GenBank/DDBJ databases">
        <authorList>
            <person name="Sun Q."/>
            <person name="Evtushenko L."/>
        </authorList>
    </citation>
    <scope>NUCLEOTIDE SEQUENCE</scope>
    <source>
        <strain evidence="11">VKM B-1606</strain>
    </source>
</reference>
<accession>A0A9W6IPR3</accession>
<evidence type="ECO:0000256" key="3">
    <source>
        <dbReference type="ARBA" id="ARBA00022723"/>
    </source>
</evidence>
<evidence type="ECO:0000313" key="14">
    <source>
        <dbReference type="Proteomes" id="UP001143400"/>
    </source>
</evidence>
<dbReference type="PROSITE" id="PS52034">
    <property type="entry name" value="PEPTIDASE_M32"/>
    <property type="match status" value="1"/>
</dbReference>
<gene>
    <name evidence="11" type="ORF">GCM10008170_02770</name>
    <name evidence="12" type="ORF">JOD31_001425</name>
</gene>
<keyword evidence="13" id="KW-1185">Reference proteome</keyword>
<dbReference type="EMBL" id="BSFF01000001">
    <property type="protein sequence ID" value="GLK54258.1"/>
    <property type="molecule type" value="Genomic_DNA"/>
</dbReference>
<evidence type="ECO:0000256" key="4">
    <source>
        <dbReference type="ARBA" id="ARBA00022801"/>
    </source>
</evidence>
<protein>
    <recommendedName>
        <fullName evidence="8">Metal-dependent carboxypeptidase</fullName>
        <ecNumber evidence="8">3.4.17.19</ecNumber>
    </recommendedName>
</protein>
<dbReference type="RefSeq" id="WP_204949606.1">
    <property type="nucleotide sequence ID" value="NZ_BSFF01000001.1"/>
</dbReference>
<dbReference type="GO" id="GO:0006508">
    <property type="term" value="P:proteolysis"/>
    <property type="evidence" value="ECO:0007669"/>
    <property type="project" value="UniProtKB-UniRule"/>
</dbReference>